<dbReference type="RefSeq" id="WP_061081003.1">
    <property type="nucleotide sequence ID" value="NZ_JAAXPG010000007.1"/>
</dbReference>
<evidence type="ECO:0000313" key="2">
    <source>
        <dbReference type="EMBL" id="NKY97784.1"/>
    </source>
</evidence>
<dbReference type="SUPFAM" id="SSF46785">
    <property type="entry name" value="Winged helix' DNA-binding domain"/>
    <property type="match status" value="1"/>
</dbReference>
<accession>A0A7X6MBE8</accession>
<feature type="domain" description="HTH marR-type" evidence="1">
    <location>
        <begin position="24"/>
        <end position="156"/>
    </location>
</feature>
<dbReference type="GO" id="GO:0003700">
    <property type="term" value="F:DNA-binding transcription factor activity"/>
    <property type="evidence" value="ECO:0007669"/>
    <property type="project" value="InterPro"/>
</dbReference>
<keyword evidence="3" id="KW-1185">Reference proteome</keyword>
<sequence length="161" mass="17943">MSDAVSRFLHSWSRLRPDLDLIGMAAMGRVLRLAALMNNVTEDGLADAEVTRPEFEVLAALRRSPHGLRPRQLTRETISSGAATTKRLTRLEAAGLITRTPLERDRREVQVRLTERGQALADTLFADQLDREADVLHPLTSDERAQLADLLSRVLAPIDRA</sequence>
<protein>
    <submittedName>
        <fullName evidence="2">MarR family transcriptional regulator</fullName>
    </submittedName>
</protein>
<dbReference type="InterPro" id="IPR039422">
    <property type="entry name" value="MarR/SlyA-like"/>
</dbReference>
<proteinExistence type="predicted"/>
<dbReference type="PRINTS" id="PR00598">
    <property type="entry name" value="HTHMARR"/>
</dbReference>
<evidence type="ECO:0000259" key="1">
    <source>
        <dbReference type="PROSITE" id="PS50995"/>
    </source>
</evidence>
<dbReference type="Proteomes" id="UP000553209">
    <property type="component" value="Unassembled WGS sequence"/>
</dbReference>
<dbReference type="InterPro" id="IPR036390">
    <property type="entry name" value="WH_DNA-bd_sf"/>
</dbReference>
<dbReference type="InterPro" id="IPR036388">
    <property type="entry name" value="WH-like_DNA-bd_sf"/>
</dbReference>
<dbReference type="SMART" id="SM00347">
    <property type="entry name" value="HTH_MARR"/>
    <property type="match status" value="1"/>
</dbReference>
<dbReference type="PROSITE" id="PS50995">
    <property type="entry name" value="HTH_MARR_2"/>
    <property type="match status" value="1"/>
</dbReference>
<gene>
    <name evidence="2" type="ORF">HGB44_08885</name>
</gene>
<dbReference type="EMBL" id="JAAXPG010000007">
    <property type="protein sequence ID" value="NKY97784.1"/>
    <property type="molecule type" value="Genomic_DNA"/>
</dbReference>
<dbReference type="InterPro" id="IPR000835">
    <property type="entry name" value="HTH_MarR-typ"/>
</dbReference>
<dbReference type="GO" id="GO:0006950">
    <property type="term" value="P:response to stress"/>
    <property type="evidence" value="ECO:0007669"/>
    <property type="project" value="TreeGrafter"/>
</dbReference>
<dbReference type="Pfam" id="PF12802">
    <property type="entry name" value="MarR_2"/>
    <property type="match status" value="1"/>
</dbReference>
<dbReference type="Gene3D" id="1.10.10.10">
    <property type="entry name" value="Winged helix-like DNA-binding domain superfamily/Winged helix DNA-binding domain"/>
    <property type="match status" value="1"/>
</dbReference>
<comment type="caution">
    <text evidence="2">The sequence shown here is derived from an EMBL/GenBank/DDBJ whole genome shotgun (WGS) entry which is preliminary data.</text>
</comment>
<reference evidence="2 3" key="1">
    <citation type="submission" date="2020-04" db="EMBL/GenBank/DDBJ databases">
        <title>MicrobeNet Type strains.</title>
        <authorList>
            <person name="Nicholson A.C."/>
        </authorList>
    </citation>
    <scope>NUCLEOTIDE SEQUENCE [LARGE SCALE GENOMIC DNA]</scope>
    <source>
        <strain evidence="2 3">ATCC 23612</strain>
    </source>
</reference>
<dbReference type="AlphaFoldDB" id="A0A7X6MBE8"/>
<evidence type="ECO:0000313" key="3">
    <source>
        <dbReference type="Proteomes" id="UP000553209"/>
    </source>
</evidence>
<name>A0A7X6MBE8_9ACTN</name>
<dbReference type="PANTHER" id="PTHR33164">
    <property type="entry name" value="TRANSCRIPTIONAL REGULATOR, MARR FAMILY"/>
    <property type="match status" value="1"/>
</dbReference>
<organism evidence="2 3">
    <name type="scientific">Nocardiopsis alborubida</name>
    <dbReference type="NCBI Taxonomy" id="146802"/>
    <lineage>
        <taxon>Bacteria</taxon>
        <taxon>Bacillati</taxon>
        <taxon>Actinomycetota</taxon>
        <taxon>Actinomycetes</taxon>
        <taxon>Streptosporangiales</taxon>
        <taxon>Nocardiopsidaceae</taxon>
        <taxon>Nocardiopsis</taxon>
    </lineage>
</organism>
<dbReference type="PANTHER" id="PTHR33164:SF104">
    <property type="entry name" value="TRANSCRIPTIONAL REGULATORY PROTEIN"/>
    <property type="match status" value="1"/>
</dbReference>